<proteinExistence type="predicted"/>
<evidence type="ECO:0000256" key="4">
    <source>
        <dbReference type="ARBA" id="ARBA00022723"/>
    </source>
</evidence>
<gene>
    <name evidence="10" type="ORF">SAMN02745165_01926</name>
</gene>
<keyword evidence="6" id="KW-0408">Iron</keyword>
<sequence length="400" mass="40826">MLTRSILIAAILIACQFGMASSAFSWFHSGGVASCQGCHVGGHGTEDGLAYMAGSSAPLLKGSDPSSICLNCHSGPGGSQLPSVFSFDGSALTPGGDFYWLTKTFSWVGGTSPGARHGHNVVAQDFGLVPDPNKMVGPGGTYPSAQLSCISCHDPHGRSGGGTRSGAPPVSVSGSYGDSPAPGTNAGNYRLLGDQDYSVGGFSFNNPAPVARQNSILPFAETDASHVDYGSGISEWCANCHQGMLNSGGMGGGMSHHRAGDNVQLSSSVISQYNSYVKSGDLSGTAATAYLQFVTFERGIIDPSLLSPQSTQGPDSNSNVSCLTCHRAHASAFTSAGRWDFNAALLVDSHPAIGDSGATAADVANSYYGRDIALEFGTGQGPFCEKCHSGHGGMGGGMGM</sequence>
<dbReference type="PANTHER" id="PTHR30333">
    <property type="entry name" value="CYTOCHROME C-TYPE PROTEIN"/>
    <property type="match status" value="1"/>
</dbReference>
<feature type="chain" id="PRO_5013246211" evidence="9">
    <location>
        <begin position="21"/>
        <end position="400"/>
    </location>
</feature>
<keyword evidence="4" id="KW-0479">Metal-binding</keyword>
<keyword evidence="9" id="KW-0732">Signal</keyword>
<evidence type="ECO:0000256" key="2">
    <source>
        <dbReference type="ARBA" id="ARBA00022448"/>
    </source>
</evidence>
<name>A0A1M6HYM4_MALRU</name>
<dbReference type="InterPro" id="IPR051174">
    <property type="entry name" value="Cytochrome_c-type_ET"/>
</dbReference>
<feature type="region of interest" description="Disordered" evidence="8">
    <location>
        <begin position="156"/>
        <end position="189"/>
    </location>
</feature>
<keyword evidence="3" id="KW-0349">Heme</keyword>
<evidence type="ECO:0000256" key="1">
    <source>
        <dbReference type="ARBA" id="ARBA00004370"/>
    </source>
</evidence>
<dbReference type="GO" id="GO:0046872">
    <property type="term" value="F:metal ion binding"/>
    <property type="evidence" value="ECO:0007669"/>
    <property type="project" value="UniProtKB-KW"/>
</dbReference>
<dbReference type="PANTHER" id="PTHR30333:SF1">
    <property type="entry name" value="CYTOCHROME C-TYPE PROTEIN NAPC"/>
    <property type="match status" value="1"/>
</dbReference>
<dbReference type="InterPro" id="IPR036280">
    <property type="entry name" value="Multihaem_cyt_sf"/>
</dbReference>
<evidence type="ECO:0000313" key="10">
    <source>
        <dbReference type="EMBL" id="SHJ27184.1"/>
    </source>
</evidence>
<evidence type="ECO:0000313" key="11">
    <source>
        <dbReference type="Proteomes" id="UP000184171"/>
    </source>
</evidence>
<evidence type="ECO:0000256" key="7">
    <source>
        <dbReference type="ARBA" id="ARBA00023136"/>
    </source>
</evidence>
<dbReference type="GO" id="GO:0009055">
    <property type="term" value="F:electron transfer activity"/>
    <property type="evidence" value="ECO:0007669"/>
    <property type="project" value="TreeGrafter"/>
</dbReference>
<keyword evidence="2" id="KW-0813">Transport</keyword>
<dbReference type="GO" id="GO:0009061">
    <property type="term" value="P:anaerobic respiration"/>
    <property type="evidence" value="ECO:0007669"/>
    <property type="project" value="TreeGrafter"/>
</dbReference>
<dbReference type="CDD" id="cd21555">
    <property type="entry name" value="OmcS-like"/>
    <property type="match status" value="1"/>
</dbReference>
<organism evidence="10 11">
    <name type="scientific">Malonomonas rubra DSM 5091</name>
    <dbReference type="NCBI Taxonomy" id="1122189"/>
    <lineage>
        <taxon>Bacteria</taxon>
        <taxon>Pseudomonadati</taxon>
        <taxon>Thermodesulfobacteriota</taxon>
        <taxon>Desulfuromonadia</taxon>
        <taxon>Desulfuromonadales</taxon>
        <taxon>Geopsychrobacteraceae</taxon>
        <taxon>Malonomonas</taxon>
    </lineage>
</organism>
<evidence type="ECO:0000256" key="9">
    <source>
        <dbReference type="SAM" id="SignalP"/>
    </source>
</evidence>
<evidence type="ECO:0000256" key="5">
    <source>
        <dbReference type="ARBA" id="ARBA00022982"/>
    </source>
</evidence>
<dbReference type="SUPFAM" id="SSF48695">
    <property type="entry name" value="Multiheme cytochromes"/>
    <property type="match status" value="1"/>
</dbReference>
<dbReference type="STRING" id="1122189.SAMN02745165_01926"/>
<evidence type="ECO:0000256" key="8">
    <source>
        <dbReference type="SAM" id="MobiDB-lite"/>
    </source>
</evidence>
<dbReference type="PROSITE" id="PS51257">
    <property type="entry name" value="PROKAR_LIPOPROTEIN"/>
    <property type="match status" value="1"/>
</dbReference>
<dbReference type="RefSeq" id="WP_072908292.1">
    <property type="nucleotide sequence ID" value="NZ_FQZT01000006.1"/>
</dbReference>
<feature type="signal peptide" evidence="9">
    <location>
        <begin position="1"/>
        <end position="20"/>
    </location>
</feature>
<keyword evidence="5" id="KW-0249">Electron transport</keyword>
<comment type="subcellular location">
    <subcellularLocation>
        <location evidence="1">Membrane</location>
    </subcellularLocation>
</comment>
<keyword evidence="7" id="KW-0472">Membrane</keyword>
<dbReference type="Proteomes" id="UP000184171">
    <property type="component" value="Unassembled WGS sequence"/>
</dbReference>
<dbReference type="GO" id="GO:0016020">
    <property type="term" value="C:membrane"/>
    <property type="evidence" value="ECO:0007669"/>
    <property type="project" value="UniProtKB-SubCell"/>
</dbReference>
<keyword evidence="11" id="KW-1185">Reference proteome</keyword>
<dbReference type="OrthoDB" id="9771829at2"/>
<evidence type="ECO:0000256" key="6">
    <source>
        <dbReference type="ARBA" id="ARBA00023004"/>
    </source>
</evidence>
<evidence type="ECO:0000256" key="3">
    <source>
        <dbReference type="ARBA" id="ARBA00022617"/>
    </source>
</evidence>
<protein>
    <submittedName>
        <fullName evidence="10">Uncharacterized protein</fullName>
    </submittedName>
</protein>
<dbReference type="EMBL" id="FQZT01000006">
    <property type="protein sequence ID" value="SHJ27184.1"/>
    <property type="molecule type" value="Genomic_DNA"/>
</dbReference>
<accession>A0A1M6HYM4</accession>
<reference evidence="10 11" key="1">
    <citation type="submission" date="2016-11" db="EMBL/GenBank/DDBJ databases">
        <authorList>
            <person name="Jaros S."/>
            <person name="Januszkiewicz K."/>
            <person name="Wedrychowicz H."/>
        </authorList>
    </citation>
    <scope>NUCLEOTIDE SEQUENCE [LARGE SCALE GENOMIC DNA]</scope>
    <source>
        <strain evidence="10 11">DSM 5091</strain>
    </source>
</reference>
<dbReference type="AlphaFoldDB" id="A0A1M6HYM4"/>